<dbReference type="InterPro" id="IPR050515">
    <property type="entry name" value="Beta-lactam/transpept"/>
</dbReference>
<organism evidence="3 4">
    <name type="scientific">Pseudokineococcus basanitobsidens</name>
    <dbReference type="NCBI Taxonomy" id="1926649"/>
    <lineage>
        <taxon>Bacteria</taxon>
        <taxon>Bacillati</taxon>
        <taxon>Actinomycetota</taxon>
        <taxon>Actinomycetes</taxon>
        <taxon>Kineosporiales</taxon>
        <taxon>Kineosporiaceae</taxon>
        <taxon>Pseudokineococcus</taxon>
    </lineage>
</organism>
<keyword evidence="4" id="KW-1185">Reference proteome</keyword>
<reference evidence="3 4" key="1">
    <citation type="journal article" date="2017" name="Int. J. Syst. Evol. Microbiol.">
        <title>Pseudokineococcus basanitobsidens sp. nov., isolated from volcanic rock.</title>
        <authorList>
            <person name="Lee D.W."/>
            <person name="Park M.Y."/>
            <person name="Kim J.J."/>
            <person name="Kim B.S."/>
        </authorList>
    </citation>
    <scope>NUCLEOTIDE SEQUENCE [LARGE SCALE GENOMIC DNA]</scope>
    <source>
        <strain evidence="3 4">DSM 103726</strain>
    </source>
</reference>
<evidence type="ECO:0000259" key="2">
    <source>
        <dbReference type="Pfam" id="PF21922"/>
    </source>
</evidence>
<dbReference type="Proteomes" id="UP001387100">
    <property type="component" value="Unassembled WGS sequence"/>
</dbReference>
<dbReference type="InterPro" id="IPR054120">
    <property type="entry name" value="PBPA_dimer"/>
</dbReference>
<dbReference type="RefSeq" id="WP_339576128.1">
    <property type="nucleotide sequence ID" value="NZ_JBBIAA010000032.1"/>
</dbReference>
<dbReference type="InterPro" id="IPR001460">
    <property type="entry name" value="PCN-bd_Tpept"/>
</dbReference>
<name>A0ABU8RNS7_9ACTN</name>
<dbReference type="Pfam" id="PF21922">
    <property type="entry name" value="PBP_dimer_2"/>
    <property type="match status" value="1"/>
</dbReference>
<dbReference type="Gene3D" id="3.40.710.10">
    <property type="entry name" value="DD-peptidase/beta-lactamase superfamily"/>
    <property type="match status" value="1"/>
</dbReference>
<dbReference type="Gene3D" id="3.90.1310.10">
    <property type="entry name" value="Penicillin-binding protein 2a (Domain 2)"/>
    <property type="match status" value="1"/>
</dbReference>
<comment type="caution">
    <text evidence="3">The sequence shown here is derived from an EMBL/GenBank/DDBJ whole genome shotgun (WGS) entry which is preliminary data.</text>
</comment>
<sequence length="492" mass="50778">MNTPLRRLSVVVALLFALLLGGATWVQFARAGELDDDPRNSRTLLDELGRDRGTITAAGGEILAESVEADGPIAYRRTYPGGQEWAHATGFYSVVYGATGIEDAVGPLLSGTADELFYRRLADLVTGRQPAGADVELTLLPEAQQAAQDALGDQKGAVVAIEPSTGKVLAMVSNPGYDPDELSSLDTEEVRDAYARLVDDPDDPLVNRAVGGDLYPPGSVFKLVTAAAALESGDYTPQTVLPGPAVLDLPLTDVGLPNVSGEACGPGDEVSLADALRISCNTAFGSLGIELPDGAVADQAADFGYGRSLDIPVPVTASSYPDGELTPDVAAQSAIGQRDVRVTPLQVAMTTAAIADDGVLLQPQMVDAVRAEDLSVVEDPSPVELGRAVSEETAEQLTQMMELVVEDGTGTAAQISGVDVAGKSGTAEVGDQDGDGEAEDPHAWFTAFAPADDPQVAVAVVVENGGDAGSEASGGRTAAPVARQVMEAVIDR</sequence>
<dbReference type="PANTHER" id="PTHR30627">
    <property type="entry name" value="PEPTIDOGLYCAN D,D-TRANSPEPTIDASE"/>
    <property type="match status" value="1"/>
</dbReference>
<proteinExistence type="predicted"/>
<dbReference type="Pfam" id="PF00905">
    <property type="entry name" value="Transpeptidase"/>
    <property type="match status" value="1"/>
</dbReference>
<evidence type="ECO:0000313" key="4">
    <source>
        <dbReference type="Proteomes" id="UP001387100"/>
    </source>
</evidence>
<evidence type="ECO:0000259" key="1">
    <source>
        <dbReference type="Pfam" id="PF00905"/>
    </source>
</evidence>
<dbReference type="EMBL" id="JBBIAA010000032">
    <property type="protein sequence ID" value="MEJ5946747.1"/>
    <property type="molecule type" value="Genomic_DNA"/>
</dbReference>
<feature type="domain" description="Penicillin binding protein A dimerisation" evidence="2">
    <location>
        <begin position="52"/>
        <end position="135"/>
    </location>
</feature>
<feature type="domain" description="Penicillin-binding protein transpeptidase" evidence="1">
    <location>
        <begin position="156"/>
        <end position="487"/>
    </location>
</feature>
<dbReference type="InterPro" id="IPR012338">
    <property type="entry name" value="Beta-lactam/transpept-like"/>
</dbReference>
<dbReference type="SUPFAM" id="SSF56601">
    <property type="entry name" value="beta-lactamase/transpeptidase-like"/>
    <property type="match status" value="1"/>
</dbReference>
<accession>A0ABU8RNS7</accession>
<dbReference type="PANTHER" id="PTHR30627:SF24">
    <property type="entry name" value="PENICILLIN-BINDING PROTEIN 4B"/>
    <property type="match status" value="1"/>
</dbReference>
<protein>
    <submittedName>
        <fullName evidence="3">Penicillin-binding protein 2</fullName>
    </submittedName>
</protein>
<gene>
    <name evidence="3" type="ORF">WDZ17_15720</name>
</gene>
<evidence type="ECO:0000313" key="3">
    <source>
        <dbReference type="EMBL" id="MEJ5946747.1"/>
    </source>
</evidence>